<reference evidence="2" key="1">
    <citation type="journal article" date="2019" name="Sci. Rep.">
        <title>Draft genome of Tanacetum cinerariifolium, the natural source of mosquito coil.</title>
        <authorList>
            <person name="Yamashiro T."/>
            <person name="Shiraishi A."/>
            <person name="Satake H."/>
            <person name="Nakayama K."/>
        </authorList>
    </citation>
    <scope>NUCLEOTIDE SEQUENCE</scope>
</reference>
<dbReference type="EMBL" id="BKCJ011841389">
    <property type="protein sequence ID" value="GFD57462.1"/>
    <property type="molecule type" value="Genomic_DNA"/>
</dbReference>
<name>A0A699XBF0_TANCI</name>
<feature type="non-terminal residue" evidence="2">
    <location>
        <position position="1"/>
    </location>
</feature>
<sequence>VTLLDQESKSMRPKETPFSEKLGTAPNSTSCFSPAARAVETVQMQSLLPPIEKILLMVEYHEQFLTYWGGGLYHGPSLKREIRKASN</sequence>
<gene>
    <name evidence="2" type="ORF">Tci_929431</name>
</gene>
<evidence type="ECO:0000256" key="1">
    <source>
        <dbReference type="SAM" id="MobiDB-lite"/>
    </source>
</evidence>
<feature type="region of interest" description="Disordered" evidence="1">
    <location>
        <begin position="1"/>
        <end position="26"/>
    </location>
</feature>
<proteinExistence type="predicted"/>
<organism evidence="2">
    <name type="scientific">Tanacetum cinerariifolium</name>
    <name type="common">Dalmatian daisy</name>
    <name type="synonym">Chrysanthemum cinerariifolium</name>
    <dbReference type="NCBI Taxonomy" id="118510"/>
    <lineage>
        <taxon>Eukaryota</taxon>
        <taxon>Viridiplantae</taxon>
        <taxon>Streptophyta</taxon>
        <taxon>Embryophyta</taxon>
        <taxon>Tracheophyta</taxon>
        <taxon>Spermatophyta</taxon>
        <taxon>Magnoliopsida</taxon>
        <taxon>eudicotyledons</taxon>
        <taxon>Gunneridae</taxon>
        <taxon>Pentapetalae</taxon>
        <taxon>asterids</taxon>
        <taxon>campanulids</taxon>
        <taxon>Asterales</taxon>
        <taxon>Asteraceae</taxon>
        <taxon>Asteroideae</taxon>
        <taxon>Anthemideae</taxon>
        <taxon>Anthemidinae</taxon>
        <taxon>Tanacetum</taxon>
    </lineage>
</organism>
<evidence type="ECO:0000313" key="2">
    <source>
        <dbReference type="EMBL" id="GFD57462.1"/>
    </source>
</evidence>
<feature type="compositionally biased region" description="Basic and acidic residues" evidence="1">
    <location>
        <begin position="1"/>
        <end position="18"/>
    </location>
</feature>
<comment type="caution">
    <text evidence="2">The sequence shown here is derived from an EMBL/GenBank/DDBJ whole genome shotgun (WGS) entry which is preliminary data.</text>
</comment>
<feature type="non-terminal residue" evidence="2">
    <location>
        <position position="87"/>
    </location>
</feature>
<protein>
    <submittedName>
        <fullName evidence="2">Uncharacterized protein</fullName>
    </submittedName>
</protein>
<accession>A0A699XBF0</accession>
<dbReference type="AlphaFoldDB" id="A0A699XBF0"/>